<organism evidence="1 2">
    <name type="scientific">Sphingopyxis flava</name>
    <dbReference type="NCBI Taxonomy" id="1507287"/>
    <lineage>
        <taxon>Bacteria</taxon>
        <taxon>Pseudomonadati</taxon>
        <taxon>Pseudomonadota</taxon>
        <taxon>Alphaproteobacteria</taxon>
        <taxon>Sphingomonadales</taxon>
        <taxon>Sphingomonadaceae</taxon>
        <taxon>Sphingopyxis</taxon>
    </lineage>
</organism>
<evidence type="ECO:0000313" key="1">
    <source>
        <dbReference type="EMBL" id="SKB91169.1"/>
    </source>
</evidence>
<reference evidence="2" key="1">
    <citation type="submission" date="2017-02" db="EMBL/GenBank/DDBJ databases">
        <authorList>
            <person name="Varghese N."/>
            <person name="Submissions S."/>
        </authorList>
    </citation>
    <scope>NUCLEOTIDE SEQUENCE [LARGE SCALE GENOMIC DNA]</scope>
    <source>
        <strain evidence="2">R11H</strain>
    </source>
</reference>
<keyword evidence="2" id="KW-1185">Reference proteome</keyword>
<evidence type="ECO:0000313" key="2">
    <source>
        <dbReference type="Proteomes" id="UP000190044"/>
    </source>
</evidence>
<gene>
    <name evidence="1" type="ORF">SAMN06295937_102852</name>
</gene>
<dbReference type="Proteomes" id="UP000190044">
    <property type="component" value="Unassembled WGS sequence"/>
</dbReference>
<dbReference type="AlphaFoldDB" id="A0A1T5F4X1"/>
<feature type="non-terminal residue" evidence="1">
    <location>
        <position position="1"/>
    </location>
</feature>
<accession>A0A1T5F4X1</accession>
<sequence length="34" mass="4070">RAQDDKHSIKVRRRLANLYPDYLQKLLTKDTVLT</sequence>
<protein>
    <submittedName>
        <fullName evidence="1">Uncharacterized protein</fullName>
    </submittedName>
</protein>
<name>A0A1T5F4X1_9SPHN</name>
<dbReference type="EMBL" id="FUYP01000028">
    <property type="protein sequence ID" value="SKB91169.1"/>
    <property type="molecule type" value="Genomic_DNA"/>
</dbReference>
<proteinExistence type="predicted"/>